<dbReference type="InterPro" id="IPR001054">
    <property type="entry name" value="A/G_cyclase"/>
</dbReference>
<protein>
    <recommendedName>
        <fullName evidence="4">Guanylate cyclase domain-containing protein</fullName>
    </recommendedName>
</protein>
<keyword evidence="6" id="KW-1185">Reference proteome</keyword>
<dbReference type="InterPro" id="IPR028082">
    <property type="entry name" value="Peripla_BP_I"/>
</dbReference>
<evidence type="ECO:0000313" key="6">
    <source>
        <dbReference type="Proteomes" id="UP001431209"/>
    </source>
</evidence>
<dbReference type="SUPFAM" id="SSF53822">
    <property type="entry name" value="Periplasmic binding protein-like I"/>
    <property type="match status" value="2"/>
</dbReference>
<dbReference type="CDD" id="cd07302">
    <property type="entry name" value="CHD"/>
    <property type="match status" value="1"/>
</dbReference>
<reference evidence="5 6" key="1">
    <citation type="submission" date="2024-03" db="EMBL/GenBank/DDBJ databases">
        <title>The Acrasis kona genome and developmental transcriptomes reveal deep origins of eukaryotic multicellular pathways.</title>
        <authorList>
            <person name="Sheikh S."/>
            <person name="Fu C.-J."/>
            <person name="Brown M.W."/>
            <person name="Baldauf S.L."/>
        </authorList>
    </citation>
    <scope>NUCLEOTIDE SEQUENCE [LARGE SCALE GENOMIC DNA]</scope>
    <source>
        <strain evidence="5 6">ATCC MYA-3509</strain>
    </source>
</reference>
<dbReference type="InterPro" id="IPR029787">
    <property type="entry name" value="Nucleotide_cyclase"/>
</dbReference>
<dbReference type="Gene3D" id="3.40.50.2300">
    <property type="match status" value="5"/>
</dbReference>
<dbReference type="Gene3D" id="3.30.70.1230">
    <property type="entry name" value="Nucleotide cyclase"/>
    <property type="match status" value="1"/>
</dbReference>
<evidence type="ECO:0000313" key="5">
    <source>
        <dbReference type="EMBL" id="KAL0478560.1"/>
    </source>
</evidence>
<dbReference type="GO" id="GO:0035556">
    <property type="term" value="P:intracellular signal transduction"/>
    <property type="evidence" value="ECO:0007669"/>
    <property type="project" value="InterPro"/>
</dbReference>
<organism evidence="5 6">
    <name type="scientific">Acrasis kona</name>
    <dbReference type="NCBI Taxonomy" id="1008807"/>
    <lineage>
        <taxon>Eukaryota</taxon>
        <taxon>Discoba</taxon>
        <taxon>Heterolobosea</taxon>
        <taxon>Tetramitia</taxon>
        <taxon>Eutetramitia</taxon>
        <taxon>Acrasidae</taxon>
        <taxon>Acrasis</taxon>
    </lineage>
</organism>
<keyword evidence="1" id="KW-0732">Signal</keyword>
<evidence type="ECO:0000256" key="3">
    <source>
        <dbReference type="SAM" id="Phobius"/>
    </source>
</evidence>
<dbReference type="Proteomes" id="UP001431209">
    <property type="component" value="Unassembled WGS sequence"/>
</dbReference>
<feature type="domain" description="Guanylate cyclase" evidence="4">
    <location>
        <begin position="1016"/>
        <end position="1155"/>
    </location>
</feature>
<dbReference type="PROSITE" id="PS50125">
    <property type="entry name" value="GUANYLATE_CYCLASE_2"/>
    <property type="match status" value="1"/>
</dbReference>
<keyword evidence="3" id="KW-0812">Transmembrane</keyword>
<dbReference type="InterPro" id="IPR028081">
    <property type="entry name" value="Leu-bd"/>
</dbReference>
<keyword evidence="3" id="KW-0472">Membrane</keyword>
<feature type="region of interest" description="Disordered" evidence="2">
    <location>
        <begin position="1196"/>
        <end position="1226"/>
    </location>
</feature>
<dbReference type="GO" id="GO:0009190">
    <property type="term" value="P:cyclic nucleotide biosynthetic process"/>
    <property type="evidence" value="ECO:0007669"/>
    <property type="project" value="InterPro"/>
</dbReference>
<dbReference type="SMART" id="SM00044">
    <property type="entry name" value="CYCc"/>
    <property type="match status" value="1"/>
</dbReference>
<dbReference type="EMBL" id="JAOPGA020000428">
    <property type="protein sequence ID" value="KAL0478560.1"/>
    <property type="molecule type" value="Genomic_DNA"/>
</dbReference>
<sequence length="1327" mass="147243">MDNYNLTSQFVSIMNVHSTTPFASPFDSKTNYVRMYQNALNKYYPNATYSIFQLEGYICSQLVIQAAQQALITLNNNSIISAIYQTSLFYIKDLSLGNYVTNCTQGSRTVLFADYSNTLNYFLSYQSLWTYTWSTASCYGDTSSITRPVLFAQSSPISSSQGQVANQYTAGVVSAFNQFNSQGGYRGRNVQLDIMDDLTSPDVMLNNTNYFINNANVIGLLGYFQSASIAASLPLVNSNNMPFIGAYSGVNFLRTPFVSNIINIRMGNSDDFLMTLSYIRSYAITRISLFCPDSPIFDDFMTMLSANNIVLESFGTYVLGSTNITSAYQNISRGNPEAILMTANDFVITSMIVLIRSDPLRLFSSPSTMKFFVSPAGSSYNIATQLISYKPKADYTTNVFFTQVVPPFSDNQLFNQYVSAMNAYPSMIYNPVSLEGYIVGRTITENLSSLSRNLRGTLSRSSFLRNLYAAQSLFLDGIQVGDYINSCNSTTTYDRCCNQGIKTIGLSRIPPTATNQTTNILTYLSPTSITLPSSQCFVNADSLGYPLTIGIVGTGVTSSSSSTYRYIIGLKAAFYGKSIGSLGTIFLKTYEDYGSNVQNTNALRLMYEKDRVIAVVGQSNQYDAQLIDSYSMFNYTINFIAPQSGSLSLRSPFRSNVINYRSSITDEVSAMLLYMITRSKKTRFIVLANIITTSTVWEDGLLAAIDLGNRNYNTPPKDTIRFTNSNSVDFISTLTSSVINNNVEVIIILGHHSHCVNIINATRSFNLNYMVSNDVNFLGLISALSNDLLRPIIPNVFSTRSLPYDLKLISSYPTMATYVKSINNTNFLISMDLDPTNPTLYTGAFGFEGFVVGTYILQILRSLADTASVTNGRSLSVNIDTLRALFMKYAFNIIPSTQGDIPVGPISNACQTSASAADCCNQISRGVYVQNTLLVSDNKSPPSYTQFLNQVPDFLYSLTGCGTVINPIPFNAVPLVVAVTCGVILLIIITVLIIFIYWRIRVFLRVYKAPKSGLMAIAFTDVQSSTMLWQQFPSEMRKALKIHNSILRSLIHQYHGYEVKTQGDSFMVCFSNPYHAIGWAIRVQNDLLDCGTWPSELILGSYDCRMEWDKFKNVIFRGLRVRIGIHVGDAEKVVDPTTRRPDYFGTSVNKAARVESIAKGGQVLVSTRTLTYVSDCLNNIETGEKASEEQWLKEYKESLDDSSNDNSSSRAESTKSSSIHHLKSNRSNFQRPVMKDDIILYYRAAGEHSLKGLSGKELLFEITSERLSGRVFEEKLSDPMENIELDYVQPINSDALPVVYNSDSPATPSSSTSVAFLRYGSLKIVPS</sequence>
<evidence type="ECO:0000259" key="4">
    <source>
        <dbReference type="PROSITE" id="PS50125"/>
    </source>
</evidence>
<dbReference type="InterPro" id="IPR050697">
    <property type="entry name" value="Adenylyl/Guanylyl_Cyclase_3/4"/>
</dbReference>
<dbReference type="SUPFAM" id="SSF55073">
    <property type="entry name" value="Nucleotide cyclase"/>
    <property type="match status" value="1"/>
</dbReference>
<dbReference type="Pfam" id="PF13458">
    <property type="entry name" value="Peripla_BP_6"/>
    <property type="match status" value="1"/>
</dbReference>
<proteinExistence type="predicted"/>
<keyword evidence="3" id="KW-1133">Transmembrane helix</keyword>
<name>A0AAW2YNZ9_9EUKA</name>
<feature type="transmembrane region" description="Helical" evidence="3">
    <location>
        <begin position="975"/>
        <end position="998"/>
    </location>
</feature>
<dbReference type="PANTHER" id="PTHR43081:SF1">
    <property type="entry name" value="ADENYLATE CYCLASE, TERMINAL-DIFFERENTIATION SPECIFIC"/>
    <property type="match status" value="1"/>
</dbReference>
<gene>
    <name evidence="5" type="ORF">AKO1_004463</name>
</gene>
<comment type="caution">
    <text evidence="5">The sequence shown here is derived from an EMBL/GenBank/DDBJ whole genome shotgun (WGS) entry which is preliminary data.</text>
</comment>
<dbReference type="Pfam" id="PF00211">
    <property type="entry name" value="Guanylate_cyc"/>
    <property type="match status" value="1"/>
</dbReference>
<accession>A0AAW2YNZ9</accession>
<evidence type="ECO:0000256" key="2">
    <source>
        <dbReference type="SAM" id="MobiDB-lite"/>
    </source>
</evidence>
<dbReference type="PANTHER" id="PTHR43081">
    <property type="entry name" value="ADENYLATE CYCLASE, TERMINAL-DIFFERENTIATION SPECIFIC-RELATED"/>
    <property type="match status" value="1"/>
</dbReference>
<feature type="compositionally biased region" description="Low complexity" evidence="2">
    <location>
        <begin position="1204"/>
        <end position="1217"/>
    </location>
</feature>
<evidence type="ECO:0000256" key="1">
    <source>
        <dbReference type="ARBA" id="ARBA00022729"/>
    </source>
</evidence>